<evidence type="ECO:0000259" key="2">
    <source>
        <dbReference type="Pfam" id="PF01337"/>
    </source>
</evidence>
<evidence type="ECO:0000256" key="1">
    <source>
        <dbReference type="ARBA" id="ARBA00006845"/>
    </source>
</evidence>
<dbReference type="RefSeq" id="WP_003883750.1">
    <property type="nucleotide sequence ID" value="NZ_CP011269.1"/>
</dbReference>
<evidence type="ECO:0000313" key="7">
    <source>
        <dbReference type="Proteomes" id="UP000255389"/>
    </source>
</evidence>
<dbReference type="AlphaFoldDB" id="A0A0N7H7P7"/>
<dbReference type="EMBL" id="CP011269">
    <property type="protein sequence ID" value="ALI24015.1"/>
    <property type="molecule type" value="Genomic_DNA"/>
</dbReference>
<dbReference type="InterPro" id="IPR000468">
    <property type="entry name" value="Barstar"/>
</dbReference>
<accession>A0A0N7H7P7</accession>
<dbReference type="GeneID" id="93410603"/>
<evidence type="ECO:0000313" key="3">
    <source>
        <dbReference type="EMBL" id="ALI24015.1"/>
    </source>
</evidence>
<dbReference type="Proteomes" id="UP000255389">
    <property type="component" value="Unassembled WGS sequence"/>
</dbReference>
<reference evidence="5 7" key="2">
    <citation type="submission" date="2018-06" db="EMBL/GenBank/DDBJ databases">
        <authorList>
            <consortium name="Pathogen Informatics"/>
            <person name="Doyle S."/>
        </authorList>
    </citation>
    <scope>NUCLEOTIDE SEQUENCE [LARGE SCALE GENOMIC DNA]</scope>
    <source>
        <strain evidence="5 7">NCTC1542</strain>
    </source>
</reference>
<sequence length="92" mass="10240">MKTYRVDGSKVSSKADFFAELGRAVNGDDGYFGSNLDALADCLRGGFGTPDNRKFRFVMTSYRDIKEALGQETWSTVLSIFANEGVDLWLEN</sequence>
<dbReference type="STRING" id="1766.XA26_01490"/>
<feature type="domain" description="Barstar (barnase inhibitor)" evidence="2">
    <location>
        <begin position="1"/>
        <end position="83"/>
    </location>
</feature>
<dbReference type="InterPro" id="IPR035905">
    <property type="entry name" value="Barstar-like_sf"/>
</dbReference>
<reference evidence="4" key="3">
    <citation type="submission" date="2023-10" db="EMBL/GenBank/DDBJ databases">
        <title>Mycolicibacterium fortuitum clinical isolates causing pulmonary infections in humans.</title>
        <authorList>
            <person name="Mejia-Ponce P.M."/>
            <person name="Zenteno-Cuevas R."/>
            <person name="Licona-Cassani C."/>
        </authorList>
    </citation>
    <scope>NUCLEOTIDE SEQUENCE</scope>
    <source>
        <strain evidence="4">M8</strain>
    </source>
</reference>
<dbReference type="PATRIC" id="fig|1766.6.peg.145"/>
<dbReference type="Proteomes" id="UP000057134">
    <property type="component" value="Chromosome"/>
</dbReference>
<evidence type="ECO:0000313" key="5">
    <source>
        <dbReference type="EMBL" id="SUA03506.1"/>
    </source>
</evidence>
<name>A0A0N7H7P7_MYCFO</name>
<dbReference type="SUPFAM" id="SSF52038">
    <property type="entry name" value="Barstar-related"/>
    <property type="match status" value="1"/>
</dbReference>
<reference evidence="3 6" key="1">
    <citation type="journal article" date="2015" name="MBio">
        <title>Enzymatic Degradation of Phenazines Can Generate Energy and Protect Sensitive Organisms from Toxicity.</title>
        <authorList>
            <person name="Costa K.C."/>
            <person name="Bergkessel M."/>
            <person name="Saunders S."/>
            <person name="Korlach J."/>
            <person name="Newman D.K."/>
        </authorList>
    </citation>
    <scope>NUCLEOTIDE SEQUENCE [LARGE SCALE GENOMIC DNA]</scope>
    <source>
        <strain evidence="3 6">CT6</strain>
    </source>
</reference>
<protein>
    <submittedName>
        <fullName evidence="4">Barstar family protein</fullName>
    </submittedName>
    <submittedName>
        <fullName evidence="5">Ribonuclease inhibitor</fullName>
    </submittedName>
</protein>
<dbReference type="EMBL" id="UGQY01000004">
    <property type="protein sequence ID" value="SUA03506.1"/>
    <property type="molecule type" value="Genomic_DNA"/>
</dbReference>
<dbReference type="Proteomes" id="UP001186041">
    <property type="component" value="Unassembled WGS sequence"/>
</dbReference>
<keyword evidence="6" id="KW-1185">Reference proteome</keyword>
<comment type="similarity">
    <text evidence="1">Belongs to the barstar family.</text>
</comment>
<proteinExistence type="inferred from homology"/>
<evidence type="ECO:0000313" key="6">
    <source>
        <dbReference type="Proteomes" id="UP000057134"/>
    </source>
</evidence>
<dbReference type="Pfam" id="PF01337">
    <property type="entry name" value="Barstar"/>
    <property type="match status" value="1"/>
</dbReference>
<dbReference type="EMBL" id="JAWLVV010000030">
    <property type="protein sequence ID" value="MDV7293735.1"/>
    <property type="molecule type" value="Genomic_DNA"/>
</dbReference>
<dbReference type="Gene3D" id="3.30.370.10">
    <property type="entry name" value="Barstar-like"/>
    <property type="match status" value="1"/>
</dbReference>
<gene>
    <name evidence="5" type="ORF">NCTC1542_04990</name>
    <name evidence="4" type="ORF">R4485_26640</name>
    <name evidence="3" type="ORF">XA26_01490</name>
</gene>
<organism evidence="3 6">
    <name type="scientific">Mycolicibacterium fortuitum</name>
    <name type="common">Mycobacterium fortuitum</name>
    <dbReference type="NCBI Taxonomy" id="1766"/>
    <lineage>
        <taxon>Bacteria</taxon>
        <taxon>Bacillati</taxon>
        <taxon>Actinomycetota</taxon>
        <taxon>Actinomycetes</taxon>
        <taxon>Mycobacteriales</taxon>
        <taxon>Mycobacteriaceae</taxon>
        <taxon>Mycolicibacterium</taxon>
    </lineage>
</organism>
<dbReference type="KEGG" id="mft:XA26_01490"/>
<evidence type="ECO:0000313" key="4">
    <source>
        <dbReference type="EMBL" id="MDV7293735.1"/>
    </source>
</evidence>